<organism evidence="1 2">
    <name type="scientific">Methanimicrococcus hacksteinii</name>
    <dbReference type="NCBI Taxonomy" id="3028293"/>
    <lineage>
        <taxon>Archaea</taxon>
        <taxon>Methanobacteriati</taxon>
        <taxon>Methanobacteriota</taxon>
        <taxon>Stenosarchaea group</taxon>
        <taxon>Methanomicrobia</taxon>
        <taxon>Methanosarcinales</taxon>
        <taxon>Methanosarcinaceae</taxon>
        <taxon>Methanimicrococcus</taxon>
    </lineage>
</organism>
<accession>A0ABU3VN87</accession>
<name>A0ABU3VN87_9EURY</name>
<reference evidence="1 2" key="1">
    <citation type="submission" date="2023-06" db="EMBL/GenBank/DDBJ databases">
        <title>Genome sequence of Methanimicrococcus sp. At1.</title>
        <authorList>
            <person name="Protasov E."/>
            <person name="Platt K."/>
            <person name="Poehlein A."/>
            <person name="Daniel R."/>
            <person name="Brune A."/>
        </authorList>
    </citation>
    <scope>NUCLEOTIDE SEQUENCE [LARGE SCALE GENOMIC DNA]</scope>
    <source>
        <strain evidence="1 2">At1</strain>
    </source>
</reference>
<dbReference type="RefSeq" id="WP_318785281.1">
    <property type="nucleotide sequence ID" value="NZ_JAWDKC010000011.1"/>
</dbReference>
<keyword evidence="2" id="KW-1185">Reference proteome</keyword>
<dbReference type="EMBL" id="JAWDKC010000011">
    <property type="protein sequence ID" value="MDV0444871.1"/>
    <property type="molecule type" value="Genomic_DNA"/>
</dbReference>
<protein>
    <recommendedName>
        <fullName evidence="3">DUF4382 domain-containing protein</fullName>
    </recommendedName>
</protein>
<evidence type="ECO:0000313" key="1">
    <source>
        <dbReference type="EMBL" id="MDV0444871.1"/>
    </source>
</evidence>
<evidence type="ECO:0008006" key="3">
    <source>
        <dbReference type="Google" id="ProtNLM"/>
    </source>
</evidence>
<proteinExistence type="predicted"/>
<gene>
    <name evidence="1" type="ORF">MmiAt1_04160</name>
</gene>
<comment type="caution">
    <text evidence="1">The sequence shown here is derived from an EMBL/GenBank/DDBJ whole genome shotgun (WGS) entry which is preliminary data.</text>
</comment>
<dbReference type="PROSITE" id="PS51257">
    <property type="entry name" value="PROKAR_LIPOPROTEIN"/>
    <property type="match status" value="1"/>
</dbReference>
<sequence>MKKILMIFAVLAVAVLAVAASGCLSSDSGLETNTTNNTTNNMTNNTTVTGAPAQSVIIYTDGDNVIAQMVVMIMGTHSQSIDKANATVNVSGTTVDVYVPAVTVSGINTMDIGYEDVTVVLGKVSDFEAGKKYVVTIDGKSDAMKQYGFEIVNGTLYSYRPANIDNVTVAADGNNITVTAVVAIGGGANSIDKENITTVDGFNADGEYDIYIPLKVKDGPSTMEMKWGDEKFVIGQLDKMKDGTYVVKINDYGISFTIAGGQLTVNA</sequence>
<evidence type="ECO:0000313" key="2">
    <source>
        <dbReference type="Proteomes" id="UP001272052"/>
    </source>
</evidence>
<dbReference type="Proteomes" id="UP001272052">
    <property type="component" value="Unassembled WGS sequence"/>
</dbReference>